<feature type="transmembrane region" description="Helical" evidence="1">
    <location>
        <begin position="287"/>
        <end position="305"/>
    </location>
</feature>
<accession>A0A1V8YBY3</accession>
<dbReference type="EMBL" id="MJEA01000007">
    <property type="protein sequence ID" value="OQO70118.1"/>
    <property type="molecule type" value="Genomic_DNA"/>
</dbReference>
<feature type="transmembrane region" description="Helical" evidence="1">
    <location>
        <begin position="180"/>
        <end position="198"/>
    </location>
</feature>
<feature type="transmembrane region" description="Helical" evidence="1">
    <location>
        <begin position="349"/>
        <end position="370"/>
    </location>
</feature>
<feature type="transmembrane region" description="Helical" evidence="1">
    <location>
        <begin position="12"/>
        <end position="32"/>
    </location>
</feature>
<feature type="transmembrane region" description="Helical" evidence="1">
    <location>
        <begin position="261"/>
        <end position="280"/>
    </location>
</feature>
<sequence>MFRNKRRRVKDRELIFLIVGIWLVCLFFNLYMPSVRADDLIYAERLDKFGYLGASIEHYKTWSSRIIIELFLMFFSKHFILWKLLNSMVMLGTVLMIGKYIFKKLTAKNILMVFSVYCLIPLIIMGETGWLATTLNYQWPVAFCLFVFYPFFQRLNGEEINKKIFWSGLPLLFVAANQEQVNICFFTLTSILLIYLFYKGKSDYKLIFPTLISFIELIFSLITPGNALRTTQEISKWFPQYEQFGLIKKLDLGISSFGKPFFIDTNILFLLLFSLVFVLVYQKNKNYYVRMLVAFPFFLNMIVYFGNTMGESFTYIRGNQRAQVWSTSNLNHLFTDTGTNLSLFHPGTWLATFLILGLFFCLLMGIYLGFNNKQTASFLVLIMLMGFCSRVMLGFSPTVWASGMRTYYILYMVVAVLVLMVMKELMKDLSIKKAEFLQLALTMVGICTMVLTIINRS</sequence>
<keyword evidence="1" id="KW-1133">Transmembrane helix</keyword>
<evidence type="ECO:0008006" key="4">
    <source>
        <dbReference type="Google" id="ProtNLM"/>
    </source>
</evidence>
<dbReference type="STRING" id="112904.BH747_08115"/>
<reference evidence="2 3" key="1">
    <citation type="journal article" date="2017" name="BMC Microbiol.">
        <title>Comparative genomics of Enterococcus spp. isolated from bovine feces.</title>
        <authorList>
            <person name="Beukers A.G."/>
            <person name="Zaheer R."/>
            <person name="Goji N."/>
            <person name="Amoako K.K."/>
            <person name="Chaves A.V."/>
            <person name="Ward M.P."/>
            <person name="McAllister T.A."/>
        </authorList>
    </citation>
    <scope>NUCLEOTIDE SEQUENCE [LARGE SCALE GENOMIC DNA]</scope>
    <source>
        <strain evidence="2 3">F1129D 143</strain>
    </source>
</reference>
<dbReference type="RefSeq" id="WP_081183859.1">
    <property type="nucleotide sequence ID" value="NZ_MJEA01000007.1"/>
</dbReference>
<dbReference type="InterPro" id="IPR045691">
    <property type="entry name" value="DUF6056"/>
</dbReference>
<comment type="caution">
    <text evidence="2">The sequence shown here is derived from an EMBL/GenBank/DDBJ whole genome shotgun (WGS) entry which is preliminary data.</text>
</comment>
<proteinExistence type="predicted"/>
<keyword evidence="1" id="KW-0472">Membrane</keyword>
<dbReference type="OrthoDB" id="2284195at2"/>
<keyword evidence="1" id="KW-0812">Transmembrane</keyword>
<feature type="transmembrane region" description="Helical" evidence="1">
    <location>
        <begin position="406"/>
        <end position="422"/>
    </location>
</feature>
<feature type="transmembrane region" description="Helical" evidence="1">
    <location>
        <begin position="110"/>
        <end position="132"/>
    </location>
</feature>
<organism evidence="2 3">
    <name type="scientific">Enterococcus villorum</name>
    <dbReference type="NCBI Taxonomy" id="112904"/>
    <lineage>
        <taxon>Bacteria</taxon>
        <taxon>Bacillati</taxon>
        <taxon>Bacillota</taxon>
        <taxon>Bacilli</taxon>
        <taxon>Lactobacillales</taxon>
        <taxon>Enterococcaceae</taxon>
        <taxon>Enterococcus</taxon>
    </lineage>
</organism>
<dbReference type="Proteomes" id="UP000192477">
    <property type="component" value="Unassembled WGS sequence"/>
</dbReference>
<evidence type="ECO:0000313" key="2">
    <source>
        <dbReference type="EMBL" id="OQO70118.1"/>
    </source>
</evidence>
<feature type="transmembrane region" description="Helical" evidence="1">
    <location>
        <begin position="434"/>
        <end position="454"/>
    </location>
</feature>
<evidence type="ECO:0000313" key="3">
    <source>
        <dbReference type="Proteomes" id="UP000192477"/>
    </source>
</evidence>
<evidence type="ECO:0000256" key="1">
    <source>
        <dbReference type="SAM" id="Phobius"/>
    </source>
</evidence>
<protein>
    <recommendedName>
        <fullName evidence="4">Beta-carotene 15,15'-monooxygenase</fullName>
    </recommendedName>
</protein>
<feature type="transmembrane region" description="Helical" evidence="1">
    <location>
        <begin position="377"/>
        <end position="400"/>
    </location>
</feature>
<gene>
    <name evidence="2" type="ORF">BH747_08115</name>
</gene>
<name>A0A1V8YBY3_9ENTE</name>
<feature type="transmembrane region" description="Helical" evidence="1">
    <location>
        <begin position="79"/>
        <end position="98"/>
    </location>
</feature>
<dbReference type="Pfam" id="PF19528">
    <property type="entry name" value="DUF6056"/>
    <property type="match status" value="1"/>
</dbReference>
<dbReference type="AlphaFoldDB" id="A0A1V8YBY3"/>